<dbReference type="SMART" id="SM00387">
    <property type="entry name" value="HATPase_c"/>
    <property type="match status" value="1"/>
</dbReference>
<keyword evidence="4 10" id="KW-0813">Transport</keyword>
<evidence type="ECO:0000256" key="10">
    <source>
        <dbReference type="RuleBase" id="RU362002"/>
    </source>
</evidence>
<dbReference type="InterPro" id="IPR001905">
    <property type="entry name" value="Ammonium_transpt"/>
</dbReference>
<evidence type="ECO:0000256" key="2">
    <source>
        <dbReference type="ARBA" id="ARBA00004141"/>
    </source>
</evidence>
<feature type="transmembrane region" description="Helical" evidence="10">
    <location>
        <begin position="261"/>
        <end position="281"/>
    </location>
</feature>
<dbReference type="CDD" id="cd16922">
    <property type="entry name" value="HATPase_EvgS-ArcB-TorS-like"/>
    <property type="match status" value="1"/>
</dbReference>
<keyword evidence="6 10" id="KW-0812">Transmembrane</keyword>
<dbReference type="PROSITE" id="PS01219">
    <property type="entry name" value="AMMONIUM_TRANSP"/>
    <property type="match status" value="1"/>
</dbReference>
<feature type="transmembrane region" description="Helical" evidence="10">
    <location>
        <begin position="86"/>
        <end position="111"/>
    </location>
</feature>
<feature type="transmembrane region" description="Helical" evidence="10">
    <location>
        <begin position="49"/>
        <end position="66"/>
    </location>
</feature>
<dbReference type="PRINTS" id="PR00344">
    <property type="entry name" value="BCTRLSENSOR"/>
</dbReference>
<dbReference type="PANTHER" id="PTHR11730">
    <property type="entry name" value="AMMONIUM TRANSPORTER"/>
    <property type="match status" value="1"/>
</dbReference>
<feature type="domain" description="Histidine kinase" evidence="11">
    <location>
        <begin position="477"/>
        <end position="700"/>
    </location>
</feature>
<evidence type="ECO:0000256" key="9">
    <source>
        <dbReference type="ARBA" id="ARBA00023177"/>
    </source>
</evidence>
<feature type="transmembrane region" description="Helical" evidence="10">
    <location>
        <begin position="348"/>
        <end position="370"/>
    </location>
</feature>
<feature type="transmembrane region" description="Helical" evidence="10">
    <location>
        <begin position="159"/>
        <end position="180"/>
    </location>
</feature>
<sequence length="717" mass="78873">MSSESLNIAWMIIAAALVMSMQVGFCFLESGMVRAKNSINVAVKNLADFCVSAAIFWLIGFGIMFGNSQWGLFGSEYFFFKTDQGWWLTAFFLFQLVFCGTAITIISGAVAERMRFNAYLVIAVFTSGLVYPFFGHWVWGGVIPETQSGWLASLGFLDFAGSTVVHSVGGWVSLAAIIVIGPRIGQFDNPNRKIQGHNLTFASAGVIILWFGWIGFNGGSTLAFNSDVPKIIANTMISGAFGGFAAMLTAYFYYKQTRTWALMNGIIGGLVSITSCCNVVTASSSALIGIAAGIICFFGMLLLEKLEIDDAVGAVSAHAFCGVWGTLAVALFGESELWSTGFSRSHQLIAQLIGISTCFAWSFGTSYLFFKLLNKFVKLRVSEDEERAGLNVSEHGATTELIDLITEMDRQHRAGTFAKRVYVEPHTEVGQIAAEYNRVLNRIEEEFKKREIATEKARTSQAEAIRANEVKSDFLANMSHELRTPLGIIMGYVELIQEDLKDGEAMVEPEDLTTIAHASQHLLHLINGVLDISKIESGQMEVYPVVVDIKHLVKELKQTVQPLIRENNNTLIVEIPDNVGKLVADEVKLQQCLLNLISNAAKFTQDGTISLRLYRKAWNNGIECFYFEVEDTGIGMKEEQTKMIFQAFTQADTSTTRKYGGTGLGLAITKSFCQIMGGDITVTTQLGKGSCFKMRLPTDVQPQEEPIILQVESMVAM</sequence>
<dbReference type="InterPro" id="IPR029020">
    <property type="entry name" value="Ammonium/urea_transptr"/>
</dbReference>
<dbReference type="InterPro" id="IPR005467">
    <property type="entry name" value="His_kinase_dom"/>
</dbReference>
<comment type="similarity">
    <text evidence="3 10">Belongs to the ammonia transporter channel (TC 1.A.11.2) family.</text>
</comment>
<protein>
    <recommendedName>
        <fullName evidence="10">Ammonium transporter</fullName>
    </recommendedName>
</protein>
<dbReference type="CDD" id="cd00082">
    <property type="entry name" value="HisKA"/>
    <property type="match status" value="1"/>
</dbReference>
<evidence type="ECO:0000256" key="4">
    <source>
        <dbReference type="ARBA" id="ARBA00022448"/>
    </source>
</evidence>
<dbReference type="InterPro" id="IPR003594">
    <property type="entry name" value="HATPase_dom"/>
</dbReference>
<keyword evidence="8 10" id="KW-0472">Membrane</keyword>
<dbReference type="Gene3D" id="1.10.3430.10">
    <property type="entry name" value="Ammonium transporter AmtB like domains"/>
    <property type="match status" value="1"/>
</dbReference>
<evidence type="ECO:0000256" key="5">
    <source>
        <dbReference type="ARBA" id="ARBA00022553"/>
    </source>
</evidence>
<organism evidence="12 13">
    <name type="scientific">Coraliomargarita algicola</name>
    <dbReference type="NCBI Taxonomy" id="3092156"/>
    <lineage>
        <taxon>Bacteria</taxon>
        <taxon>Pseudomonadati</taxon>
        <taxon>Verrucomicrobiota</taxon>
        <taxon>Opitutia</taxon>
        <taxon>Puniceicoccales</taxon>
        <taxon>Coraliomargaritaceae</taxon>
        <taxon>Coraliomargarita</taxon>
    </lineage>
</organism>
<dbReference type="Pfam" id="PF02518">
    <property type="entry name" value="HATPase_c"/>
    <property type="match status" value="1"/>
</dbReference>
<dbReference type="Gene3D" id="1.10.287.130">
    <property type="match status" value="1"/>
</dbReference>
<proteinExistence type="inferred from homology"/>
<evidence type="ECO:0000313" key="13">
    <source>
        <dbReference type="Proteomes" id="UP001324993"/>
    </source>
</evidence>
<dbReference type="InterPro" id="IPR036097">
    <property type="entry name" value="HisK_dim/P_sf"/>
</dbReference>
<dbReference type="InterPro" id="IPR004358">
    <property type="entry name" value="Sig_transdc_His_kin-like_C"/>
</dbReference>
<dbReference type="SUPFAM" id="SSF111352">
    <property type="entry name" value="Ammonium transporter"/>
    <property type="match status" value="1"/>
</dbReference>
<keyword evidence="7 10" id="KW-1133">Transmembrane helix</keyword>
<dbReference type="Proteomes" id="UP001324993">
    <property type="component" value="Chromosome"/>
</dbReference>
<evidence type="ECO:0000313" key="12">
    <source>
        <dbReference type="EMBL" id="WPJ93975.1"/>
    </source>
</evidence>
<feature type="transmembrane region" description="Helical" evidence="10">
    <location>
        <begin position="287"/>
        <end position="303"/>
    </location>
</feature>
<feature type="transmembrane region" description="Helical" evidence="10">
    <location>
        <begin position="6"/>
        <end position="28"/>
    </location>
</feature>
<reference evidence="12 13" key="1">
    <citation type="submission" date="2023-11" db="EMBL/GenBank/DDBJ databases">
        <title>Coraliomargarita sp. nov., isolated from marine algae.</title>
        <authorList>
            <person name="Lee J.K."/>
            <person name="Baek J.H."/>
            <person name="Kim J.M."/>
            <person name="Choi D.G."/>
            <person name="Jeon C.O."/>
        </authorList>
    </citation>
    <scope>NUCLEOTIDE SEQUENCE [LARGE SCALE GENOMIC DNA]</scope>
    <source>
        <strain evidence="12 13">J2-16</strain>
    </source>
</reference>
<keyword evidence="9 10" id="KW-0924">Ammonia transport</keyword>
<dbReference type="InterPro" id="IPR018047">
    <property type="entry name" value="Ammonium_transpt_CS"/>
</dbReference>
<comment type="catalytic activity">
    <reaction evidence="1">
        <text>ATP + protein L-histidine = ADP + protein N-phospho-L-histidine.</text>
        <dbReference type="EC" id="2.7.13.3"/>
    </reaction>
</comment>
<gene>
    <name evidence="12" type="primary">amt</name>
    <name evidence="12" type="ORF">SH580_11055</name>
</gene>
<comment type="subcellular location">
    <subcellularLocation>
        <location evidence="10">Cell membrane</location>
        <topology evidence="10">Multi-pass membrane protein</topology>
    </subcellularLocation>
    <subcellularLocation>
        <location evidence="2">Membrane</location>
        <topology evidence="2">Multi-pass membrane protein</topology>
    </subcellularLocation>
</comment>
<evidence type="ECO:0000256" key="1">
    <source>
        <dbReference type="ARBA" id="ARBA00000085"/>
    </source>
</evidence>
<dbReference type="SUPFAM" id="SSF55874">
    <property type="entry name" value="ATPase domain of HSP90 chaperone/DNA topoisomerase II/histidine kinase"/>
    <property type="match status" value="1"/>
</dbReference>
<dbReference type="SUPFAM" id="SSF47384">
    <property type="entry name" value="Homodimeric domain of signal transducing histidine kinase"/>
    <property type="match status" value="1"/>
</dbReference>
<dbReference type="Gene3D" id="3.30.565.10">
    <property type="entry name" value="Histidine kinase-like ATPase, C-terminal domain"/>
    <property type="match status" value="1"/>
</dbReference>
<dbReference type="Pfam" id="PF00512">
    <property type="entry name" value="HisKA"/>
    <property type="match status" value="1"/>
</dbReference>
<feature type="transmembrane region" description="Helical" evidence="10">
    <location>
        <begin position="201"/>
        <end position="219"/>
    </location>
</feature>
<evidence type="ECO:0000259" key="11">
    <source>
        <dbReference type="PROSITE" id="PS50109"/>
    </source>
</evidence>
<feature type="transmembrane region" description="Helical" evidence="10">
    <location>
        <begin position="315"/>
        <end position="333"/>
    </location>
</feature>
<evidence type="ECO:0000256" key="7">
    <source>
        <dbReference type="ARBA" id="ARBA00022989"/>
    </source>
</evidence>
<dbReference type="SMART" id="SM00388">
    <property type="entry name" value="HisKA"/>
    <property type="match status" value="1"/>
</dbReference>
<dbReference type="InterPro" id="IPR036890">
    <property type="entry name" value="HATPase_C_sf"/>
</dbReference>
<keyword evidence="5" id="KW-0597">Phosphoprotein</keyword>
<feature type="transmembrane region" description="Helical" evidence="10">
    <location>
        <begin position="118"/>
        <end position="139"/>
    </location>
</feature>
<evidence type="ECO:0000256" key="3">
    <source>
        <dbReference type="ARBA" id="ARBA00005887"/>
    </source>
</evidence>
<dbReference type="RefSeq" id="WP_319830941.1">
    <property type="nucleotide sequence ID" value="NZ_CP138858.1"/>
</dbReference>
<evidence type="ECO:0000256" key="6">
    <source>
        <dbReference type="ARBA" id="ARBA00022692"/>
    </source>
</evidence>
<dbReference type="Pfam" id="PF00909">
    <property type="entry name" value="Ammonium_transp"/>
    <property type="match status" value="1"/>
</dbReference>
<dbReference type="InterPro" id="IPR024041">
    <property type="entry name" value="NH4_transpt_AmtB-like_dom"/>
</dbReference>
<evidence type="ECO:0000256" key="8">
    <source>
        <dbReference type="ARBA" id="ARBA00023136"/>
    </source>
</evidence>
<dbReference type="EMBL" id="CP138858">
    <property type="protein sequence ID" value="WPJ93975.1"/>
    <property type="molecule type" value="Genomic_DNA"/>
</dbReference>
<dbReference type="NCBIfam" id="TIGR00836">
    <property type="entry name" value="amt"/>
    <property type="match status" value="1"/>
</dbReference>
<accession>A0ABZ0RCV6</accession>
<keyword evidence="13" id="KW-1185">Reference proteome</keyword>
<name>A0ABZ0RCV6_9BACT</name>
<dbReference type="PROSITE" id="PS50109">
    <property type="entry name" value="HIS_KIN"/>
    <property type="match status" value="1"/>
</dbReference>
<feature type="transmembrane region" description="Helical" evidence="10">
    <location>
        <begin position="231"/>
        <end position="254"/>
    </location>
</feature>
<dbReference type="InterPro" id="IPR003661">
    <property type="entry name" value="HisK_dim/P_dom"/>
</dbReference>
<dbReference type="PANTHER" id="PTHR11730:SF6">
    <property type="entry name" value="AMMONIUM TRANSPORTER"/>
    <property type="match status" value="1"/>
</dbReference>